<dbReference type="Gene3D" id="3.40.960.10">
    <property type="entry name" value="VSR Endonuclease"/>
    <property type="match status" value="1"/>
</dbReference>
<proteinExistence type="predicted"/>
<dbReference type="SUPFAM" id="SSF52980">
    <property type="entry name" value="Restriction endonuclease-like"/>
    <property type="match status" value="1"/>
</dbReference>
<dbReference type="InterPro" id="IPR011335">
    <property type="entry name" value="Restrct_endonuc-II-like"/>
</dbReference>
<protein>
    <recommendedName>
        <fullName evidence="3">DUF559 domain-containing protein</fullName>
    </recommendedName>
</protein>
<dbReference type="SMR" id="A0A0J6VB43"/>
<gene>
    <name evidence="1" type="ORF">MCHLDSM_06673</name>
</gene>
<sequence length="289" mass="32801">MTPRNWPFVGSEAIAEGLVRKHELRSIYQAIYPDVYAPAEVSLTLEHRAKAAWLWSHREGVIAGLTASALHGARWVDPTLPVELVWSNARQPPGLLTSDVRLRPEEYTNLDGLRVTTVVRTAYDLARRGRLDDAVARLDALGNATGLRADDVMACARRHRGARGLRQLETVLDLYDPGAASPKETWLRLLVVRAGHPKPQTQIPVQSLDSRRKYYLDMGWPEVTIAVEYDGEHHRTDDAQYARDIRRSEDLRELGWLVIRVIKADRPSDIRARIERAWASRLRGNREIS</sequence>
<evidence type="ECO:0000313" key="2">
    <source>
        <dbReference type="Proteomes" id="UP000036513"/>
    </source>
</evidence>
<reference evidence="1 2" key="1">
    <citation type="journal article" date="2015" name="Genome Biol. Evol.">
        <title>Characterization of Three Mycobacterium spp. with Potential Use in Bioremediation by Genome Sequencing and Comparative Genomics.</title>
        <authorList>
            <person name="Das S."/>
            <person name="Pettersson B.M."/>
            <person name="Behra P.R."/>
            <person name="Ramesh M."/>
            <person name="Dasgupta S."/>
            <person name="Bhattacharya A."/>
            <person name="Kirsebom L.A."/>
        </authorList>
    </citation>
    <scope>NUCLEOTIDE SEQUENCE [LARGE SCALE GENOMIC DNA]</scope>
    <source>
        <strain evidence="1 2">DSM 43826</strain>
    </source>
</reference>
<dbReference type="EMBL" id="JYNL01000069">
    <property type="protein sequence ID" value="KMO67424.1"/>
    <property type="molecule type" value="Genomic_DNA"/>
</dbReference>
<accession>A0A0J6VB43</accession>
<comment type="caution">
    <text evidence="1">The sequence shown here is derived from an EMBL/GenBank/DDBJ whole genome shotgun (WGS) entry which is preliminary data.</text>
</comment>
<dbReference type="PATRIC" id="fig|37916.4.peg.6690"/>
<keyword evidence="2" id="KW-1185">Reference proteome</keyword>
<organism evidence="1 2">
    <name type="scientific">Mycolicibacterium chlorophenolicum</name>
    <dbReference type="NCBI Taxonomy" id="37916"/>
    <lineage>
        <taxon>Bacteria</taxon>
        <taxon>Bacillati</taxon>
        <taxon>Actinomycetota</taxon>
        <taxon>Actinomycetes</taxon>
        <taxon>Mycobacteriales</taxon>
        <taxon>Mycobacteriaceae</taxon>
        <taxon>Mycolicibacterium</taxon>
    </lineage>
</organism>
<dbReference type="RefSeq" id="WP_048473655.1">
    <property type="nucleotide sequence ID" value="NZ_JYNL01000069.1"/>
</dbReference>
<evidence type="ECO:0008006" key="3">
    <source>
        <dbReference type="Google" id="ProtNLM"/>
    </source>
</evidence>
<dbReference type="STRING" id="37916.MCHLDSM_06673"/>
<dbReference type="Proteomes" id="UP000036513">
    <property type="component" value="Unassembled WGS sequence"/>
</dbReference>
<evidence type="ECO:0000313" key="1">
    <source>
        <dbReference type="EMBL" id="KMO67424.1"/>
    </source>
</evidence>
<name>A0A0J6VB43_9MYCO</name>
<dbReference type="AlphaFoldDB" id="A0A0J6VB43"/>